<comment type="function">
    <text evidence="1">Telomerase is a ribonucleoprotein enzyme essential for the replication of chromosome termini in most eukaryotes. It elongates telomeres. It is a reverse transcriptase that adds simple sequence repeats to chromosome ends by copying a template sequence within the RNA component of the enzyme.</text>
</comment>
<keyword evidence="1" id="KW-0479">Metal-binding</keyword>
<keyword evidence="1" id="KW-0808">Transferase</keyword>
<dbReference type="GO" id="GO:0000333">
    <property type="term" value="C:telomerase catalytic core complex"/>
    <property type="evidence" value="ECO:0007669"/>
    <property type="project" value="TreeGrafter"/>
</dbReference>
<organism evidence="4 5">
    <name type="scientific">Eublepharis macularius</name>
    <name type="common">Leopard gecko</name>
    <name type="synonym">Cyrtodactylus macularius</name>
    <dbReference type="NCBI Taxonomy" id="481883"/>
    <lineage>
        <taxon>Eukaryota</taxon>
        <taxon>Metazoa</taxon>
        <taxon>Chordata</taxon>
        <taxon>Craniata</taxon>
        <taxon>Vertebrata</taxon>
        <taxon>Euteleostomi</taxon>
        <taxon>Lepidosauria</taxon>
        <taxon>Squamata</taxon>
        <taxon>Bifurcata</taxon>
        <taxon>Gekkota</taxon>
        <taxon>Eublepharidae</taxon>
        <taxon>Eublepharinae</taxon>
        <taxon>Eublepharis</taxon>
    </lineage>
</organism>
<dbReference type="PANTHER" id="PTHR12066:SF0">
    <property type="entry name" value="TELOMERASE REVERSE TRANSCRIPTASE"/>
    <property type="match status" value="1"/>
</dbReference>
<keyword evidence="1" id="KW-0779">Telomere</keyword>
<dbReference type="Proteomes" id="UP001190640">
    <property type="component" value="Chromosome 7"/>
</dbReference>
<evidence type="ECO:0000313" key="4">
    <source>
        <dbReference type="Proteomes" id="UP001190640"/>
    </source>
</evidence>
<dbReference type="PROSITE" id="PS50878">
    <property type="entry name" value="RT_POL"/>
    <property type="match status" value="1"/>
</dbReference>
<feature type="region of interest" description="Disordered" evidence="2">
    <location>
        <begin position="247"/>
        <end position="328"/>
    </location>
</feature>
<dbReference type="GO" id="GO:0007004">
    <property type="term" value="P:telomere maintenance via telomerase"/>
    <property type="evidence" value="ECO:0007669"/>
    <property type="project" value="TreeGrafter"/>
</dbReference>
<keyword evidence="1" id="KW-0539">Nucleus</keyword>
<keyword evidence="1" id="KW-0158">Chromosome</keyword>
<keyword evidence="1" id="KW-0460">Magnesium</keyword>
<comment type="subcellular location">
    <subcellularLocation>
        <location evidence="1">Nucleus</location>
    </subcellularLocation>
    <subcellularLocation>
        <location evidence="1">Chromosome</location>
        <location evidence="1">Telomere</location>
    </subcellularLocation>
</comment>
<dbReference type="GO" id="GO:0003720">
    <property type="term" value="F:telomerase activity"/>
    <property type="evidence" value="ECO:0007669"/>
    <property type="project" value="InterPro"/>
</dbReference>
<proteinExistence type="inferred from homology"/>
<evidence type="ECO:0000313" key="5">
    <source>
        <dbReference type="RefSeq" id="XP_054841803.1"/>
    </source>
</evidence>
<dbReference type="GO" id="GO:0046872">
    <property type="term" value="F:metal ion binding"/>
    <property type="evidence" value="ECO:0007669"/>
    <property type="project" value="UniProtKB-KW"/>
</dbReference>
<feature type="compositionally biased region" description="Acidic residues" evidence="2">
    <location>
        <begin position="314"/>
        <end position="328"/>
    </location>
</feature>
<dbReference type="GO" id="GO:0070034">
    <property type="term" value="F:telomerase RNA binding"/>
    <property type="evidence" value="ECO:0007669"/>
    <property type="project" value="TreeGrafter"/>
</dbReference>
<keyword evidence="4" id="KW-1185">Reference proteome</keyword>
<evidence type="ECO:0000256" key="2">
    <source>
        <dbReference type="SAM" id="MobiDB-lite"/>
    </source>
</evidence>
<sequence length="328" mass="37327">MNIDFSSRSHLAKVRLRALLKEEIETLQKKKCVPLAAKLRFIPKTNGLRPVVKLSSVVGAENLRRKSRDKKVQYFNTQLKNLFSVLKYEHMKNPSLLGSSVFGKDDIYAVWKKFVLKILEPSPQMPAFYFVKADVTGAYDTIPHNKLVGVILQILAPDNKTSYCIRRYAVIIRTRNGQIRKYYRRHLFLDKKRSVCVCGGDNSHRFAVRQGVVVQSGLRESEDSLGVISGKASLTSHDFFLEDMEVLEEEEEDKPREDQGSTSHTAKASKQGEPLLLEDLEEVVEEEEEEEEEGLGEEQGPERAKASLSSEVLLIEDIEDLEEEDQGR</sequence>
<dbReference type="InterPro" id="IPR003545">
    <property type="entry name" value="Telomerase_RT"/>
</dbReference>
<comment type="catalytic activity">
    <reaction evidence="1">
        <text>DNA(n) + a 2'-deoxyribonucleoside 5'-triphosphate = DNA(n+1) + diphosphate</text>
        <dbReference type="Rhea" id="RHEA:22508"/>
        <dbReference type="Rhea" id="RHEA-COMP:17339"/>
        <dbReference type="Rhea" id="RHEA-COMP:17340"/>
        <dbReference type="ChEBI" id="CHEBI:33019"/>
        <dbReference type="ChEBI" id="CHEBI:61560"/>
        <dbReference type="ChEBI" id="CHEBI:173112"/>
        <dbReference type="EC" id="2.7.7.49"/>
    </reaction>
</comment>
<dbReference type="KEGG" id="emc:129333887"/>
<dbReference type="GeneID" id="129333887"/>
<keyword evidence="1" id="KW-0695">RNA-directed DNA polymerase</keyword>
<evidence type="ECO:0000256" key="1">
    <source>
        <dbReference type="RuleBase" id="RU365061"/>
    </source>
</evidence>
<dbReference type="GO" id="GO:0042162">
    <property type="term" value="F:telomeric DNA binding"/>
    <property type="evidence" value="ECO:0007669"/>
    <property type="project" value="TreeGrafter"/>
</dbReference>
<dbReference type="AlphaFoldDB" id="A0AA97L4J0"/>
<evidence type="ECO:0000259" key="3">
    <source>
        <dbReference type="PROSITE" id="PS50878"/>
    </source>
</evidence>
<name>A0AA97L4J0_EUBMA</name>
<dbReference type="RefSeq" id="XP_054841803.1">
    <property type="nucleotide sequence ID" value="XM_054985828.1"/>
</dbReference>
<comment type="similarity">
    <text evidence="1">Belongs to the reverse transcriptase family. Telomerase subfamily.</text>
</comment>
<reference evidence="5" key="1">
    <citation type="submission" date="2025-08" db="UniProtKB">
        <authorList>
            <consortium name="RefSeq"/>
        </authorList>
    </citation>
    <scope>IDENTIFICATION</scope>
    <source>
        <tissue evidence="5">Blood</tissue>
    </source>
</reference>
<feature type="compositionally biased region" description="Acidic residues" evidence="2">
    <location>
        <begin position="276"/>
        <end position="296"/>
    </location>
</feature>
<accession>A0AA97L4J0</accession>
<feature type="domain" description="Reverse transcriptase" evidence="3">
    <location>
        <begin position="23"/>
        <end position="328"/>
    </location>
</feature>
<gene>
    <name evidence="5" type="primary">LOC129333887</name>
</gene>
<dbReference type="GO" id="GO:0000781">
    <property type="term" value="C:chromosome, telomeric region"/>
    <property type="evidence" value="ECO:0007669"/>
    <property type="project" value="UniProtKB-SubCell"/>
</dbReference>
<protein>
    <recommendedName>
        <fullName evidence="1">Telomerase reverse transcriptase</fullName>
        <ecNumber evidence="1">2.7.7.49</ecNumber>
    </recommendedName>
    <alternativeName>
        <fullName evidence="1">Telomerase catalytic subunit</fullName>
    </alternativeName>
</protein>
<dbReference type="InterPro" id="IPR000477">
    <property type="entry name" value="RT_dom"/>
</dbReference>
<keyword evidence="1" id="KW-0548">Nucleotidyltransferase</keyword>
<dbReference type="EC" id="2.7.7.49" evidence="1"/>
<dbReference type="PANTHER" id="PTHR12066">
    <property type="entry name" value="TELOMERASE REVERSE TRANSCRIPTASE"/>
    <property type="match status" value="1"/>
</dbReference>